<feature type="active site" evidence="1">
    <location>
        <position position="56"/>
    </location>
</feature>
<dbReference type="PRINTS" id="PR00112">
    <property type="entry name" value="ACYLPHPHTASE"/>
</dbReference>
<gene>
    <name evidence="5" type="primary">ga17247</name>
    <name evidence="5" type="ORF">PR202_ga17247</name>
</gene>
<dbReference type="PANTHER" id="PTHR47268:SF4">
    <property type="entry name" value="ACYLPHOSPHATASE"/>
    <property type="match status" value="1"/>
</dbReference>
<accession>A0AAV5CQ20</accession>
<organism evidence="5 6">
    <name type="scientific">Eleusine coracana subsp. coracana</name>
    <dbReference type="NCBI Taxonomy" id="191504"/>
    <lineage>
        <taxon>Eukaryota</taxon>
        <taxon>Viridiplantae</taxon>
        <taxon>Streptophyta</taxon>
        <taxon>Embryophyta</taxon>
        <taxon>Tracheophyta</taxon>
        <taxon>Spermatophyta</taxon>
        <taxon>Magnoliopsida</taxon>
        <taxon>Liliopsida</taxon>
        <taxon>Poales</taxon>
        <taxon>Poaceae</taxon>
        <taxon>PACMAD clade</taxon>
        <taxon>Chloridoideae</taxon>
        <taxon>Cynodonteae</taxon>
        <taxon>Eleusininae</taxon>
        <taxon>Eleusine</taxon>
    </lineage>
</organism>
<keyword evidence="1 2" id="KW-0378">Hydrolase</keyword>
<dbReference type="EC" id="3.6.1.7" evidence="1 2"/>
<dbReference type="InterPro" id="IPR001792">
    <property type="entry name" value="Acylphosphatase-like_dom"/>
</dbReference>
<reference evidence="5" key="2">
    <citation type="submission" date="2021-12" db="EMBL/GenBank/DDBJ databases">
        <title>Resequencing data analysis of finger millet.</title>
        <authorList>
            <person name="Hatakeyama M."/>
            <person name="Aluri S."/>
            <person name="Balachadran M.T."/>
            <person name="Sivarajan S.R."/>
            <person name="Poveda L."/>
            <person name="Shimizu-Inatsugi R."/>
            <person name="Schlapbach R."/>
            <person name="Sreeman S.M."/>
            <person name="Shimizu K.K."/>
        </authorList>
    </citation>
    <scope>NUCLEOTIDE SEQUENCE</scope>
</reference>
<evidence type="ECO:0000313" key="6">
    <source>
        <dbReference type="Proteomes" id="UP001054889"/>
    </source>
</evidence>
<dbReference type="Proteomes" id="UP001054889">
    <property type="component" value="Unassembled WGS sequence"/>
</dbReference>
<feature type="domain" description="Acylphosphatase-like" evidence="4">
    <location>
        <begin position="41"/>
        <end position="131"/>
    </location>
</feature>
<dbReference type="SUPFAM" id="SSF54975">
    <property type="entry name" value="Acylphosphatase/BLUF domain-like"/>
    <property type="match status" value="1"/>
</dbReference>
<evidence type="ECO:0000313" key="5">
    <source>
        <dbReference type="EMBL" id="GJN00090.1"/>
    </source>
</evidence>
<keyword evidence="6" id="KW-1185">Reference proteome</keyword>
<dbReference type="Gene3D" id="3.30.70.100">
    <property type="match status" value="1"/>
</dbReference>
<reference evidence="5" key="1">
    <citation type="journal article" date="2018" name="DNA Res.">
        <title>Multiple hybrid de novo genome assembly of finger millet, an orphan allotetraploid crop.</title>
        <authorList>
            <person name="Hatakeyama M."/>
            <person name="Aluri S."/>
            <person name="Balachadran M.T."/>
            <person name="Sivarajan S.R."/>
            <person name="Patrignani A."/>
            <person name="Gruter S."/>
            <person name="Poveda L."/>
            <person name="Shimizu-Inatsugi R."/>
            <person name="Baeten J."/>
            <person name="Francoijs K.J."/>
            <person name="Nataraja K.N."/>
            <person name="Reddy Y.A.N."/>
            <person name="Phadnis S."/>
            <person name="Ravikumar R.L."/>
            <person name="Schlapbach R."/>
            <person name="Sreeman S.M."/>
            <person name="Shimizu K.K."/>
        </authorList>
    </citation>
    <scope>NUCLEOTIDE SEQUENCE</scope>
</reference>
<dbReference type="Pfam" id="PF00708">
    <property type="entry name" value="Acylphosphatase"/>
    <property type="match status" value="1"/>
</dbReference>
<dbReference type="PROSITE" id="PS00151">
    <property type="entry name" value="ACYLPHOSPHATASE_2"/>
    <property type="match status" value="1"/>
</dbReference>
<dbReference type="InterPro" id="IPR020456">
    <property type="entry name" value="Acylphosphatase"/>
</dbReference>
<dbReference type="GO" id="GO:0003998">
    <property type="term" value="F:acylphosphatase activity"/>
    <property type="evidence" value="ECO:0007669"/>
    <property type="project" value="UniProtKB-EC"/>
</dbReference>
<dbReference type="EMBL" id="BQKI01000008">
    <property type="protein sequence ID" value="GJN00090.1"/>
    <property type="molecule type" value="Genomic_DNA"/>
</dbReference>
<proteinExistence type="inferred from homology"/>
<evidence type="ECO:0000256" key="3">
    <source>
        <dbReference type="RuleBase" id="RU004168"/>
    </source>
</evidence>
<sequence length="131" mass="14189">MFPSTSAPRFLLPFTAPASRRAMVAAATGPTDPQQQQPTKAVRVMVKGHVQGVFFRDWTVETARSLGLAGWVRNRRDGSVEALLSGDPAKVDEMVSSHLPEGPRMAIVKSVYPVPADPVDPAEGFHRKPTV</sequence>
<feature type="active site" evidence="1">
    <location>
        <position position="74"/>
    </location>
</feature>
<dbReference type="AlphaFoldDB" id="A0AAV5CQ20"/>
<evidence type="ECO:0000256" key="1">
    <source>
        <dbReference type="PROSITE-ProRule" id="PRU00520"/>
    </source>
</evidence>
<comment type="catalytic activity">
    <reaction evidence="1 2">
        <text>an acyl phosphate + H2O = a carboxylate + phosphate + H(+)</text>
        <dbReference type="Rhea" id="RHEA:14965"/>
        <dbReference type="ChEBI" id="CHEBI:15377"/>
        <dbReference type="ChEBI" id="CHEBI:15378"/>
        <dbReference type="ChEBI" id="CHEBI:29067"/>
        <dbReference type="ChEBI" id="CHEBI:43474"/>
        <dbReference type="ChEBI" id="CHEBI:59918"/>
        <dbReference type="EC" id="3.6.1.7"/>
    </reaction>
</comment>
<dbReference type="PROSITE" id="PS00150">
    <property type="entry name" value="ACYLPHOSPHATASE_1"/>
    <property type="match status" value="1"/>
</dbReference>
<comment type="caution">
    <text evidence="5">The sequence shown here is derived from an EMBL/GenBank/DDBJ whole genome shotgun (WGS) entry which is preliminary data.</text>
</comment>
<comment type="similarity">
    <text evidence="3">Belongs to the acylphosphatase family.</text>
</comment>
<evidence type="ECO:0000259" key="4">
    <source>
        <dbReference type="PROSITE" id="PS51160"/>
    </source>
</evidence>
<dbReference type="InterPro" id="IPR017968">
    <property type="entry name" value="Acylphosphatase_CS"/>
</dbReference>
<evidence type="ECO:0000256" key="2">
    <source>
        <dbReference type="RuleBase" id="RU000553"/>
    </source>
</evidence>
<dbReference type="PROSITE" id="PS51160">
    <property type="entry name" value="ACYLPHOSPHATASE_3"/>
    <property type="match status" value="1"/>
</dbReference>
<dbReference type="PANTHER" id="PTHR47268">
    <property type="entry name" value="ACYLPHOSPHATASE"/>
    <property type="match status" value="1"/>
</dbReference>
<dbReference type="InterPro" id="IPR036046">
    <property type="entry name" value="Acylphosphatase-like_dom_sf"/>
</dbReference>
<name>A0AAV5CQ20_ELECO</name>
<protein>
    <recommendedName>
        <fullName evidence="1 2">Acylphosphatase</fullName>
        <ecNumber evidence="1 2">3.6.1.7</ecNumber>
    </recommendedName>
</protein>